<dbReference type="InterPro" id="IPR000330">
    <property type="entry name" value="SNF2_N"/>
</dbReference>
<dbReference type="PANTHER" id="PTHR45865:SF1">
    <property type="entry name" value="E3 UBIQUITIN-PROTEIN LIGASE SHPRH"/>
    <property type="match status" value="1"/>
</dbReference>
<dbReference type="SUPFAM" id="SSF52540">
    <property type="entry name" value="P-loop containing nucleoside triphosphate hydrolases"/>
    <property type="match status" value="1"/>
</dbReference>
<dbReference type="GO" id="GO:0005524">
    <property type="term" value="F:ATP binding"/>
    <property type="evidence" value="ECO:0007669"/>
    <property type="project" value="InterPro"/>
</dbReference>
<sequence>MSESEKGLDVEKAARTLHPCWAAYCICDKRASSIYLNIFSGEATTQFPTATQVARGGILADAMGLGKTLMTIALILARPGKGSRDSQETTKKKKGSHPNTLPKSKGWTLIVCPMALLSQWKVNFFAFL</sequence>
<dbReference type="AlphaFoldDB" id="A0A2P2PVY8"/>
<feature type="region of interest" description="Disordered" evidence="1">
    <location>
        <begin position="79"/>
        <end position="101"/>
    </location>
</feature>
<dbReference type="InterPro" id="IPR038718">
    <property type="entry name" value="SNF2-like_sf"/>
</dbReference>
<dbReference type="EMBL" id="GGEC01078414">
    <property type="protein sequence ID" value="MBX58898.1"/>
    <property type="molecule type" value="Transcribed_RNA"/>
</dbReference>
<reference evidence="3" key="1">
    <citation type="submission" date="2018-02" db="EMBL/GenBank/DDBJ databases">
        <title>Rhizophora mucronata_Transcriptome.</title>
        <authorList>
            <person name="Meera S.P."/>
            <person name="Sreeshan A."/>
            <person name="Augustine A."/>
        </authorList>
    </citation>
    <scope>NUCLEOTIDE SEQUENCE</scope>
    <source>
        <tissue evidence="3">Leaf</tissue>
    </source>
</reference>
<organism evidence="3">
    <name type="scientific">Rhizophora mucronata</name>
    <name type="common">Asiatic mangrove</name>
    <dbReference type="NCBI Taxonomy" id="61149"/>
    <lineage>
        <taxon>Eukaryota</taxon>
        <taxon>Viridiplantae</taxon>
        <taxon>Streptophyta</taxon>
        <taxon>Embryophyta</taxon>
        <taxon>Tracheophyta</taxon>
        <taxon>Spermatophyta</taxon>
        <taxon>Magnoliopsida</taxon>
        <taxon>eudicotyledons</taxon>
        <taxon>Gunneridae</taxon>
        <taxon>Pentapetalae</taxon>
        <taxon>rosids</taxon>
        <taxon>fabids</taxon>
        <taxon>Malpighiales</taxon>
        <taxon>Rhizophoraceae</taxon>
        <taxon>Rhizophora</taxon>
    </lineage>
</organism>
<evidence type="ECO:0000256" key="1">
    <source>
        <dbReference type="SAM" id="MobiDB-lite"/>
    </source>
</evidence>
<dbReference type="InterPro" id="IPR027417">
    <property type="entry name" value="P-loop_NTPase"/>
</dbReference>
<dbReference type="InterPro" id="IPR052583">
    <property type="entry name" value="ATP-helicase/E3_Ub-Ligase"/>
</dbReference>
<accession>A0A2P2PVY8</accession>
<evidence type="ECO:0000313" key="3">
    <source>
        <dbReference type="EMBL" id="MBX58898.1"/>
    </source>
</evidence>
<proteinExistence type="predicted"/>
<dbReference type="Gene3D" id="3.40.50.10810">
    <property type="entry name" value="Tandem AAA-ATPase domain"/>
    <property type="match status" value="1"/>
</dbReference>
<dbReference type="PANTHER" id="PTHR45865">
    <property type="entry name" value="E3 UBIQUITIN-PROTEIN LIGASE SHPRH FAMILY MEMBER"/>
    <property type="match status" value="1"/>
</dbReference>
<protein>
    <recommendedName>
        <fullName evidence="2">SNF2 N-terminal domain-containing protein</fullName>
    </recommendedName>
</protein>
<feature type="domain" description="SNF2 N-terminal" evidence="2">
    <location>
        <begin position="53"/>
        <end position="126"/>
    </location>
</feature>
<evidence type="ECO:0000259" key="2">
    <source>
        <dbReference type="Pfam" id="PF00176"/>
    </source>
</evidence>
<dbReference type="Pfam" id="PF00176">
    <property type="entry name" value="SNF2-rel_dom"/>
    <property type="match status" value="1"/>
</dbReference>
<name>A0A2P2PVY8_RHIMU</name>